<evidence type="ECO:0000313" key="1">
    <source>
        <dbReference type="EMBL" id="KAF4367977.1"/>
    </source>
</evidence>
<reference evidence="1 2" key="1">
    <citation type="journal article" date="2020" name="bioRxiv">
        <title>Sequence and annotation of 42 cannabis genomes reveals extensive copy number variation in cannabinoid synthesis and pathogen resistance genes.</title>
        <authorList>
            <person name="Mckernan K.J."/>
            <person name="Helbert Y."/>
            <person name="Kane L.T."/>
            <person name="Ebling H."/>
            <person name="Zhang L."/>
            <person name="Liu B."/>
            <person name="Eaton Z."/>
            <person name="Mclaughlin S."/>
            <person name="Kingan S."/>
            <person name="Baybayan P."/>
            <person name="Concepcion G."/>
            <person name="Jordan M."/>
            <person name="Riva A."/>
            <person name="Barbazuk W."/>
            <person name="Harkins T."/>
        </authorList>
    </citation>
    <scope>NUCLEOTIDE SEQUENCE [LARGE SCALE GENOMIC DNA]</scope>
    <source>
        <strain evidence="2">cv. Jamaican Lion 4</strain>
        <tissue evidence="1">Leaf</tissue>
    </source>
</reference>
<gene>
    <name evidence="1" type="ORF">F8388_002588</name>
</gene>
<protein>
    <submittedName>
        <fullName evidence="1">Uncharacterized protein</fullName>
    </submittedName>
</protein>
<comment type="caution">
    <text evidence="1">The sequence shown here is derived from an EMBL/GenBank/DDBJ whole genome shotgun (WGS) entry which is preliminary data.</text>
</comment>
<accession>A0A7J6FB97</accession>
<organism evidence="1 2">
    <name type="scientific">Cannabis sativa</name>
    <name type="common">Hemp</name>
    <name type="synonym">Marijuana</name>
    <dbReference type="NCBI Taxonomy" id="3483"/>
    <lineage>
        <taxon>Eukaryota</taxon>
        <taxon>Viridiplantae</taxon>
        <taxon>Streptophyta</taxon>
        <taxon>Embryophyta</taxon>
        <taxon>Tracheophyta</taxon>
        <taxon>Spermatophyta</taxon>
        <taxon>Magnoliopsida</taxon>
        <taxon>eudicotyledons</taxon>
        <taxon>Gunneridae</taxon>
        <taxon>Pentapetalae</taxon>
        <taxon>rosids</taxon>
        <taxon>fabids</taxon>
        <taxon>Rosales</taxon>
        <taxon>Cannabaceae</taxon>
        <taxon>Cannabis</taxon>
    </lineage>
</organism>
<sequence length="72" mass="8555">MGFISPKLRNPLQWLPNRVYTWQKHLRSVCILLSWDMHCSLVYSLYRRPAYLWTLVMQTAGSPLQHDLVLLV</sequence>
<dbReference type="Proteomes" id="UP000525078">
    <property type="component" value="Unassembled WGS sequence"/>
</dbReference>
<proteinExistence type="predicted"/>
<dbReference type="EMBL" id="JAATIP010000137">
    <property type="protein sequence ID" value="KAF4367977.1"/>
    <property type="molecule type" value="Genomic_DNA"/>
</dbReference>
<dbReference type="AlphaFoldDB" id="A0A7J6FB97"/>
<evidence type="ECO:0000313" key="2">
    <source>
        <dbReference type="Proteomes" id="UP000525078"/>
    </source>
</evidence>
<name>A0A7J6FB97_CANSA</name>